<accession>A0ABS0B030</accession>
<evidence type="ECO:0000313" key="3">
    <source>
        <dbReference type="EMBL" id="MBF5059076.1"/>
    </source>
</evidence>
<comment type="caution">
    <text evidence="3">The sequence shown here is derived from an EMBL/GenBank/DDBJ whole genome shotgun (WGS) entry which is preliminary data.</text>
</comment>
<dbReference type="EMBL" id="JAAEJV010000010">
    <property type="protein sequence ID" value="MBF5059076.1"/>
    <property type="molecule type" value="Genomic_DNA"/>
</dbReference>
<evidence type="ECO:0000313" key="4">
    <source>
        <dbReference type="Proteomes" id="UP001194714"/>
    </source>
</evidence>
<protein>
    <submittedName>
        <fullName evidence="3">Uncharacterized protein</fullName>
    </submittedName>
</protein>
<proteinExistence type="predicted"/>
<evidence type="ECO:0000256" key="1">
    <source>
        <dbReference type="SAM" id="Coils"/>
    </source>
</evidence>
<evidence type="ECO:0000256" key="2">
    <source>
        <dbReference type="SAM" id="MobiDB-lite"/>
    </source>
</evidence>
<feature type="coiled-coil region" evidence="1">
    <location>
        <begin position="494"/>
        <end position="524"/>
    </location>
</feature>
<feature type="compositionally biased region" description="Low complexity" evidence="2">
    <location>
        <begin position="33"/>
        <end position="58"/>
    </location>
</feature>
<reference evidence="3 4" key="1">
    <citation type="submission" date="2020-01" db="EMBL/GenBank/DDBJ databases">
        <title>Draft genome sequence of Cand. Neptunochlamydia vexilliferae K9.</title>
        <authorList>
            <person name="Schulz F."/>
            <person name="Koestlbacher S."/>
            <person name="Wascher F."/>
            <person name="Pizzetti I."/>
            <person name="Horn M."/>
        </authorList>
    </citation>
    <scope>NUCLEOTIDE SEQUENCE [LARGE SCALE GENOMIC DNA]</scope>
    <source>
        <strain evidence="3 4">K9</strain>
    </source>
</reference>
<dbReference type="RefSeq" id="WP_194847376.1">
    <property type="nucleotide sequence ID" value="NZ_JAAEJV010000010.1"/>
</dbReference>
<name>A0ABS0B030_9BACT</name>
<feature type="compositionally biased region" description="Low complexity" evidence="2">
    <location>
        <begin position="1"/>
        <end position="20"/>
    </location>
</feature>
<dbReference type="Proteomes" id="UP001194714">
    <property type="component" value="Unassembled WGS sequence"/>
</dbReference>
<keyword evidence="4" id="KW-1185">Reference proteome</keyword>
<feature type="compositionally biased region" description="Polar residues" evidence="2">
    <location>
        <begin position="59"/>
        <end position="79"/>
    </location>
</feature>
<keyword evidence="1" id="KW-0175">Coiled coil</keyword>
<sequence length="541" mass="61213">MANLIVNNNKNNIDLSLNQNSGLTSSSSDEDTALNSSNNASTSSSSSSSSSSSTLNTSELNNIESSASNSTRNEPQAHSYSLGDLKKSAHKLYKEIEKIKTLEELSSQPSAEQAKLLCKIAKGFQRDLFFQPEKEKTLKDLIKKQEVPFSLAYRMVDILSAHEIQSYDALKRALAKAACFFIELNVFHFHAQKRNVYQDTVDQMIRLVSMVEKTLPKLEVEAKFHLKCSKAALKKLSFGVGRVKTIAKDRGVQILKGALEAGLSRSGAPIVAPLVDTSLEIYKRLEEKWYKKVWRLKWTLVANPLENLNALASIKDCLKKWESRPDLAFAITQVFGNALEGKSTEALKKSLLFEGNVSLEKLAKLKKSRTSLWNVRFHAITVLKASALRSDFDNVLREKSIEIIWNRKRSETNENVKNLINNAIADLGNTYSQLMEEISSKEKDPDKEISRITNLIETDKHIKELPKIIQIKEQLAENLIQAKSDQQSMAGGNISDLESKIDHLEQLEEERQNKLDELKAETQFFKDLKQFRETKNWDDFR</sequence>
<gene>
    <name evidence="3" type="ORF">NEPTK9_000581</name>
</gene>
<organism evidence="3 4">
    <name type="scientific">Candidatus Neptunichlamydia vexilliferae</name>
    <dbReference type="NCBI Taxonomy" id="1651774"/>
    <lineage>
        <taxon>Bacteria</taxon>
        <taxon>Pseudomonadati</taxon>
        <taxon>Chlamydiota</taxon>
        <taxon>Chlamydiia</taxon>
        <taxon>Parachlamydiales</taxon>
        <taxon>Simkaniaceae</taxon>
        <taxon>Candidatus Neptunichlamydia</taxon>
    </lineage>
</organism>
<feature type="region of interest" description="Disordered" evidence="2">
    <location>
        <begin position="1"/>
        <end position="81"/>
    </location>
</feature>